<keyword evidence="14" id="KW-1185">Reference proteome</keyword>
<evidence type="ECO:0000256" key="11">
    <source>
        <dbReference type="ARBA" id="ARBA00032555"/>
    </source>
</evidence>
<evidence type="ECO:0000256" key="1">
    <source>
        <dbReference type="ARBA" id="ARBA00003019"/>
    </source>
</evidence>
<proteinExistence type="predicted"/>
<reference evidence="13" key="1">
    <citation type="journal article" date="2022" name="IScience">
        <title>Evolution of zygomycete secretomes and the origins of terrestrial fungal ecologies.</title>
        <authorList>
            <person name="Chang Y."/>
            <person name="Wang Y."/>
            <person name="Mondo S."/>
            <person name="Ahrendt S."/>
            <person name="Andreopoulos W."/>
            <person name="Barry K."/>
            <person name="Beard J."/>
            <person name="Benny G.L."/>
            <person name="Blankenship S."/>
            <person name="Bonito G."/>
            <person name="Cuomo C."/>
            <person name="Desiro A."/>
            <person name="Gervers K.A."/>
            <person name="Hundley H."/>
            <person name="Kuo A."/>
            <person name="LaButti K."/>
            <person name="Lang B.F."/>
            <person name="Lipzen A."/>
            <person name="O'Donnell K."/>
            <person name="Pangilinan J."/>
            <person name="Reynolds N."/>
            <person name="Sandor L."/>
            <person name="Smith M.E."/>
            <person name="Tsang A."/>
            <person name="Grigoriev I.V."/>
            <person name="Stajich J.E."/>
            <person name="Spatafora J.W."/>
        </authorList>
    </citation>
    <scope>NUCLEOTIDE SEQUENCE</scope>
    <source>
        <strain evidence="13">RSA 2281</strain>
    </source>
</reference>
<feature type="transmembrane region" description="Helical" evidence="12">
    <location>
        <begin position="58"/>
        <end position="79"/>
    </location>
</feature>
<evidence type="ECO:0000256" key="9">
    <source>
        <dbReference type="ARBA" id="ARBA00023136"/>
    </source>
</evidence>
<evidence type="ECO:0000256" key="10">
    <source>
        <dbReference type="ARBA" id="ARBA00030646"/>
    </source>
</evidence>
<dbReference type="GO" id="GO:0005886">
    <property type="term" value="C:plasma membrane"/>
    <property type="evidence" value="ECO:0007669"/>
    <property type="project" value="UniProtKB-SubCell"/>
</dbReference>
<evidence type="ECO:0000256" key="7">
    <source>
        <dbReference type="ARBA" id="ARBA00022989"/>
    </source>
</evidence>
<evidence type="ECO:0000256" key="2">
    <source>
        <dbReference type="ARBA" id="ARBA00004651"/>
    </source>
</evidence>
<dbReference type="EMBL" id="JAIXMP010000012">
    <property type="protein sequence ID" value="KAI9264113.1"/>
    <property type="molecule type" value="Genomic_DNA"/>
</dbReference>
<feature type="transmembrane region" description="Helical" evidence="12">
    <location>
        <begin position="278"/>
        <end position="296"/>
    </location>
</feature>
<feature type="transmembrane region" description="Helical" evidence="12">
    <location>
        <begin position="389"/>
        <end position="406"/>
    </location>
</feature>
<dbReference type="PANTHER" id="PTHR23516">
    <property type="entry name" value="SAM (S-ADENOSYL METHIONINE) TRANSPORTER"/>
    <property type="match status" value="1"/>
</dbReference>
<evidence type="ECO:0000313" key="13">
    <source>
        <dbReference type="EMBL" id="KAI9264113.1"/>
    </source>
</evidence>
<evidence type="ECO:0000256" key="12">
    <source>
        <dbReference type="SAM" id="Phobius"/>
    </source>
</evidence>
<dbReference type="Gene3D" id="1.20.1250.20">
    <property type="entry name" value="MFS general substrate transporter like domains"/>
    <property type="match status" value="1"/>
</dbReference>
<evidence type="ECO:0000256" key="3">
    <source>
        <dbReference type="ARBA" id="ARBA00021242"/>
    </source>
</evidence>
<dbReference type="Proteomes" id="UP001209540">
    <property type="component" value="Unassembled WGS sequence"/>
</dbReference>
<reference evidence="13" key="2">
    <citation type="submission" date="2023-02" db="EMBL/GenBank/DDBJ databases">
        <authorList>
            <consortium name="DOE Joint Genome Institute"/>
            <person name="Mondo S.J."/>
            <person name="Chang Y."/>
            <person name="Wang Y."/>
            <person name="Ahrendt S."/>
            <person name="Andreopoulos W."/>
            <person name="Barry K."/>
            <person name="Beard J."/>
            <person name="Benny G.L."/>
            <person name="Blankenship S."/>
            <person name="Bonito G."/>
            <person name="Cuomo C."/>
            <person name="Desiro A."/>
            <person name="Gervers K.A."/>
            <person name="Hundley H."/>
            <person name="Kuo A."/>
            <person name="LaButti K."/>
            <person name="Lang B.F."/>
            <person name="Lipzen A."/>
            <person name="O'Donnell K."/>
            <person name="Pangilinan J."/>
            <person name="Reynolds N."/>
            <person name="Sandor L."/>
            <person name="Smith M.W."/>
            <person name="Tsang A."/>
            <person name="Grigoriev I.V."/>
            <person name="Stajich J.E."/>
            <person name="Spatafora J.W."/>
        </authorList>
    </citation>
    <scope>NUCLEOTIDE SEQUENCE</scope>
    <source>
        <strain evidence="13">RSA 2281</strain>
    </source>
</reference>
<keyword evidence="9 12" id="KW-0472">Membrane</keyword>
<gene>
    <name evidence="13" type="ORF">BDA99DRAFT_508441</name>
</gene>
<keyword evidence="5" id="KW-1003">Cell membrane</keyword>
<protein>
    <recommendedName>
        <fullName evidence="3">Molybdate-anion transporter</fullName>
    </recommendedName>
    <alternativeName>
        <fullName evidence="10">Major facilitator superfamily domain-containing protein 5</fullName>
    </alternativeName>
    <alternativeName>
        <fullName evidence="11">Molybdate transporter 2 homolog</fullName>
    </alternativeName>
</protein>
<sequence length="441" mass="48699">MTIEVMEIESQQADDTQQSKRFQSLQYRYLSVYLVVMGADWLQGPYLYKLYQSYGFDLVQIAFLFLTGFVSGAIGGTAAGSLADSWGRRRGCLLFCVTSLTSLFLRLRSYYPLLFLSHVLSGMAASMQYSVFEAWYVAEHTSQNLPSDWMARTFGKGTFLNGLVAIIAGIVANGVVDLWGYTAPFVVSMGLVMVAAGMITSSWGENFGESGSGKIQLTRTLMDGLHTLWRDSNILVLGAAQTVFECAMYIFVLLYTPAIENAAAIYVGTDEKSQELPLGYLFSTMMFAVMMGSLTFQALERRSSLAATTSSSSTLLRVVSWFTKDRLLISALTLACASFSAMVYNQSTSLPILAIAYHVFEFSTGLYYPSLSSLKAEVIPEETRAAVMTLLRIPMNIGVGIIMWHVDDLSTSMMWAICALMTMTGTALMITKYRPKLPQQQ</sequence>
<dbReference type="GO" id="GO:0015098">
    <property type="term" value="F:molybdate ion transmembrane transporter activity"/>
    <property type="evidence" value="ECO:0007669"/>
    <property type="project" value="InterPro"/>
</dbReference>
<keyword evidence="6 12" id="KW-0812">Transmembrane</keyword>
<dbReference type="CDD" id="cd17487">
    <property type="entry name" value="MFS_MFSD5_like"/>
    <property type="match status" value="1"/>
</dbReference>
<comment type="function">
    <text evidence="1">Mediates high-affinity intracellular uptake of the rare oligo-element molybdenum.</text>
</comment>
<feature type="transmembrane region" description="Helical" evidence="12">
    <location>
        <begin position="350"/>
        <end position="368"/>
    </location>
</feature>
<feature type="transmembrane region" description="Helical" evidence="12">
    <location>
        <begin position="234"/>
        <end position="258"/>
    </location>
</feature>
<dbReference type="Pfam" id="PF05631">
    <property type="entry name" value="MFS_5"/>
    <property type="match status" value="1"/>
</dbReference>
<feature type="transmembrane region" description="Helical" evidence="12">
    <location>
        <begin position="27"/>
        <end position="46"/>
    </location>
</feature>
<dbReference type="PANTHER" id="PTHR23516:SF1">
    <property type="entry name" value="MOLYBDATE-ANION TRANSPORTER"/>
    <property type="match status" value="1"/>
</dbReference>
<evidence type="ECO:0000256" key="4">
    <source>
        <dbReference type="ARBA" id="ARBA00022448"/>
    </source>
</evidence>
<dbReference type="SUPFAM" id="SSF103473">
    <property type="entry name" value="MFS general substrate transporter"/>
    <property type="match status" value="1"/>
</dbReference>
<name>A0AAD5K0T0_9FUNG</name>
<dbReference type="AlphaFoldDB" id="A0AAD5K0T0"/>
<feature type="transmembrane region" description="Helical" evidence="12">
    <location>
        <begin position="159"/>
        <end position="179"/>
    </location>
</feature>
<dbReference type="GO" id="GO:0006811">
    <property type="term" value="P:monoatomic ion transport"/>
    <property type="evidence" value="ECO:0007669"/>
    <property type="project" value="UniProtKB-KW"/>
</dbReference>
<evidence type="ECO:0000256" key="6">
    <source>
        <dbReference type="ARBA" id="ARBA00022692"/>
    </source>
</evidence>
<dbReference type="InterPro" id="IPR008509">
    <property type="entry name" value="MOT2/MFSD5"/>
</dbReference>
<accession>A0AAD5K0T0</accession>
<feature type="transmembrane region" description="Helical" evidence="12">
    <location>
        <begin position="113"/>
        <end position="138"/>
    </location>
</feature>
<keyword evidence="4" id="KW-0813">Transport</keyword>
<comment type="subcellular location">
    <subcellularLocation>
        <location evidence="2">Cell membrane</location>
        <topology evidence="2">Multi-pass membrane protein</topology>
    </subcellularLocation>
</comment>
<dbReference type="InterPro" id="IPR036259">
    <property type="entry name" value="MFS_trans_sf"/>
</dbReference>
<feature type="transmembrane region" description="Helical" evidence="12">
    <location>
        <begin position="185"/>
        <end position="204"/>
    </location>
</feature>
<evidence type="ECO:0000256" key="5">
    <source>
        <dbReference type="ARBA" id="ARBA00022475"/>
    </source>
</evidence>
<keyword evidence="7 12" id="KW-1133">Transmembrane helix</keyword>
<comment type="caution">
    <text evidence="13">The sequence shown here is derived from an EMBL/GenBank/DDBJ whole genome shotgun (WGS) entry which is preliminary data.</text>
</comment>
<feature type="transmembrane region" description="Helical" evidence="12">
    <location>
        <begin position="412"/>
        <end position="431"/>
    </location>
</feature>
<evidence type="ECO:0000313" key="14">
    <source>
        <dbReference type="Proteomes" id="UP001209540"/>
    </source>
</evidence>
<evidence type="ECO:0000256" key="8">
    <source>
        <dbReference type="ARBA" id="ARBA00023065"/>
    </source>
</evidence>
<organism evidence="13 14">
    <name type="scientific">Phascolomyces articulosus</name>
    <dbReference type="NCBI Taxonomy" id="60185"/>
    <lineage>
        <taxon>Eukaryota</taxon>
        <taxon>Fungi</taxon>
        <taxon>Fungi incertae sedis</taxon>
        <taxon>Mucoromycota</taxon>
        <taxon>Mucoromycotina</taxon>
        <taxon>Mucoromycetes</taxon>
        <taxon>Mucorales</taxon>
        <taxon>Lichtheimiaceae</taxon>
        <taxon>Phascolomyces</taxon>
    </lineage>
</organism>
<keyword evidence="8" id="KW-0406">Ion transport</keyword>